<accession>A0A2C6L2K4</accession>
<name>A0A2C6L2K4_9FIRM</name>
<sequence length="96" mass="11527">MFSGKTVHRQGNMVNIEEIFAFPGKHHLCTEVYAFFLWLRLRWTFILDKGFKFMTGIKKHILFKHSKNNHHFGFKITGNSISYIICFLRKKCQIFR</sequence>
<reference evidence="1 2" key="1">
    <citation type="submission" date="2013-09" db="EMBL/GenBank/DDBJ databases">
        <title>Biodegradation of hydrocarbons in the deep terrestrial subsurface : characterization of a microbial consortium composed of two Desulfotomaculum species originating from a deep geological formation.</title>
        <authorList>
            <person name="Aullo T."/>
            <person name="Berlendis S."/>
            <person name="Lascourreges J.-F."/>
            <person name="Dessort D."/>
            <person name="Saint-Laurent S."/>
            <person name="Schraauwers B."/>
            <person name="Mas J."/>
            <person name="Magot M."/>
            <person name="Ranchou-Peyruse A."/>
        </authorList>
    </citation>
    <scope>NUCLEOTIDE SEQUENCE [LARGE SCALE GENOMIC DNA]</scope>
    <source>
        <strain evidence="1 2">Bs107</strain>
    </source>
</reference>
<proteinExistence type="predicted"/>
<keyword evidence="2" id="KW-1185">Reference proteome</keyword>
<dbReference type="AlphaFoldDB" id="A0A2C6L2K4"/>
<comment type="caution">
    <text evidence="1">The sequence shown here is derived from an EMBL/GenBank/DDBJ whole genome shotgun (WGS) entry which is preliminary data.</text>
</comment>
<evidence type="ECO:0000313" key="2">
    <source>
        <dbReference type="Proteomes" id="UP000222564"/>
    </source>
</evidence>
<organism evidence="1 2">
    <name type="scientific">Desulforamulus profundi</name>
    <dbReference type="NCBI Taxonomy" id="1383067"/>
    <lineage>
        <taxon>Bacteria</taxon>
        <taxon>Bacillati</taxon>
        <taxon>Bacillota</taxon>
        <taxon>Clostridia</taxon>
        <taxon>Eubacteriales</taxon>
        <taxon>Peptococcaceae</taxon>
        <taxon>Desulforamulus</taxon>
    </lineage>
</organism>
<protein>
    <submittedName>
        <fullName evidence="1">Uncharacterized protein</fullName>
    </submittedName>
</protein>
<dbReference type="EMBL" id="AWQQ01000054">
    <property type="protein sequence ID" value="PHJ38341.1"/>
    <property type="molecule type" value="Genomic_DNA"/>
</dbReference>
<dbReference type="Proteomes" id="UP000222564">
    <property type="component" value="Unassembled WGS sequence"/>
</dbReference>
<evidence type="ECO:0000313" key="1">
    <source>
        <dbReference type="EMBL" id="PHJ38341.1"/>
    </source>
</evidence>
<gene>
    <name evidence="1" type="ORF">P378_10950</name>
</gene>